<keyword evidence="4" id="KW-1185">Reference proteome</keyword>
<evidence type="ECO:0000256" key="2">
    <source>
        <dbReference type="ARBA" id="ARBA00023266"/>
    </source>
</evidence>
<dbReference type="Proteomes" id="UP000292052">
    <property type="component" value="Unassembled WGS sequence"/>
</dbReference>
<evidence type="ECO:0000256" key="1">
    <source>
        <dbReference type="ARBA" id="ARBA00005606"/>
    </source>
</evidence>
<comment type="similarity">
    <text evidence="1">Belongs to the selenium-binding protein family.</text>
</comment>
<reference evidence="3 4" key="1">
    <citation type="submission" date="2017-03" db="EMBL/GenBank/DDBJ databases">
        <title>Genome of the blue death feigning beetle - Asbolus verrucosus.</title>
        <authorList>
            <person name="Rider S.D."/>
        </authorList>
    </citation>
    <scope>NUCLEOTIDE SEQUENCE [LARGE SCALE GENOMIC DNA]</scope>
    <source>
        <strain evidence="3">Butters</strain>
        <tissue evidence="3">Head and leg muscle</tissue>
    </source>
</reference>
<dbReference type="STRING" id="1661398.A0A482W001"/>
<proteinExistence type="inferred from homology"/>
<protein>
    <submittedName>
        <fullName evidence="3">Selenium-binding protein 1</fullName>
    </submittedName>
</protein>
<dbReference type="Pfam" id="PF05694">
    <property type="entry name" value="SBP56"/>
    <property type="match status" value="1"/>
</dbReference>
<dbReference type="OrthoDB" id="10252446at2759"/>
<evidence type="ECO:0000313" key="3">
    <source>
        <dbReference type="EMBL" id="RZC38344.1"/>
    </source>
</evidence>
<dbReference type="GO" id="GO:0008430">
    <property type="term" value="F:selenium binding"/>
    <property type="evidence" value="ECO:0007669"/>
    <property type="project" value="InterPro"/>
</dbReference>
<accession>A0A482W001</accession>
<dbReference type="AlphaFoldDB" id="A0A482W001"/>
<evidence type="ECO:0000313" key="4">
    <source>
        <dbReference type="Proteomes" id="UP000292052"/>
    </source>
</evidence>
<gene>
    <name evidence="3" type="ORF">BDFB_011556</name>
</gene>
<keyword evidence="2" id="KW-0711">Selenium</keyword>
<organism evidence="3 4">
    <name type="scientific">Asbolus verrucosus</name>
    <name type="common">Desert ironclad beetle</name>
    <dbReference type="NCBI Taxonomy" id="1661398"/>
    <lineage>
        <taxon>Eukaryota</taxon>
        <taxon>Metazoa</taxon>
        <taxon>Ecdysozoa</taxon>
        <taxon>Arthropoda</taxon>
        <taxon>Hexapoda</taxon>
        <taxon>Insecta</taxon>
        <taxon>Pterygota</taxon>
        <taxon>Neoptera</taxon>
        <taxon>Endopterygota</taxon>
        <taxon>Coleoptera</taxon>
        <taxon>Polyphaga</taxon>
        <taxon>Cucujiformia</taxon>
        <taxon>Tenebrionidae</taxon>
        <taxon>Pimeliinae</taxon>
        <taxon>Asbolus</taxon>
    </lineage>
</organism>
<comment type="caution">
    <text evidence="3">The sequence shown here is derived from an EMBL/GenBank/DDBJ whole genome shotgun (WGS) entry which is preliminary data.</text>
</comment>
<dbReference type="InterPro" id="IPR008826">
    <property type="entry name" value="Se-bd"/>
</dbReference>
<dbReference type="EMBL" id="QDEB01044177">
    <property type="protein sequence ID" value="RZC38344.1"/>
    <property type="molecule type" value="Genomic_DNA"/>
</dbReference>
<dbReference type="SUPFAM" id="SSF75011">
    <property type="entry name" value="3-carboxy-cis,cis-mucoante lactonizing enzyme"/>
    <property type="match status" value="1"/>
</dbReference>
<name>A0A482W001_ASBVE</name>
<sequence>MPSNGPGYATPLDAMKNGPREELLYVVCIQPNQTSEKTDLLATVDVNPSSPTYCQIIHRLRTGRLNDELHHSGWNICSSCHDTKGCCEVPVRDKLVLPALNSDRIYIVDTGKDPRAPSMHKVIEADEMHRFNCSSPHTAHCLASGEIMISTMGDNEGNGKCEFILLDGNTFEVKGTWRKNKGGAFNYDFWYQPYFDIMVSSEWGAPKIFKRGFEFSDPYDTSIYGRSLNFFSWSKRELLQTVDLGFEGVTPLEIRFLHNPKQPQGFVGSAFNANLYRFYLKEDGTWTVDKVVDILPKKVSGWDGDYINGFITDIIISLDDKYLYLNNWFHGDVRQYDISDPAHPKLTGQLFLGGKILKDSKVKVLEDQELKEQPDPVYIKGRRILGGPQMMQLSLDGKRLYISSSLYSPWDRQFYPETIEQGATIVKLDIDTENGGMKLDQNFLVDFGKGPDGPLLAHEMRYPGGDCTSDIWLAEG</sequence>
<dbReference type="PANTHER" id="PTHR23300">
    <property type="entry name" value="METHANETHIOL OXIDASE"/>
    <property type="match status" value="1"/>
</dbReference>
<dbReference type="PANTHER" id="PTHR23300:SF0">
    <property type="entry name" value="METHANETHIOL OXIDASE"/>
    <property type="match status" value="1"/>
</dbReference>